<gene>
    <name evidence="2" type="ORF">C6P40_000067</name>
</gene>
<sequence length="629" mass="72137">MHSEQFRNSLDSLFYVYSQLDGLTILDTLFPNKDTFYEDKVQNINYSFLKFLDANPQLDESLKTSINSKFNLKSYNSIYDIFHDIKLSCILKILEFEDNPKIYIKIDQFYKISVELLLREALRLGISFKNSLNNIENNELNNEFNNNNNNDDSLVNKNELFSMESRLKLIESTDSLEKNLEKDFDIITSSFFNNTGKSLSIFASGDIPFFSSLNNLQSDLDDREPIIDPSFGITINNVIPNISMINDENLSKFSNQDSKIPNIKQILENYMHPNWLRLISSQWLKHGNGLTNLNFSFAPTYDETQSIISNDWKGLTWCQQIGFKKLIDIKENYDSIINNSKIDSIEVENKKEIVIENENLSENSSENVSEDSKENELEEKNVINNKVDIKNDDLKNHDAKNHDTKNHDMKNDDAKNHDIKNDDIKNDDAKNDDAKNDDAKNDDAKNDDAKNDDAKNDDAKNDDAKNDDAKNDSQVTNNGSSQDNHESTNKDNKVDLANVLQFNPNGIVTEDEVKAVKSNNVQNTISDLLNELGQLRQDRIERQKNHARYNKNILGTGSRIFKPSSDETKLYFKIQRLLTGLIDAKGINPNQLNIDIDKRIPVLQHTYQGTLPSSPAITNQKTTKTKRKR</sequence>
<dbReference type="AlphaFoldDB" id="A0A9P6WPP1"/>
<evidence type="ECO:0000313" key="3">
    <source>
        <dbReference type="Proteomes" id="UP000697127"/>
    </source>
</evidence>
<dbReference type="Proteomes" id="UP000697127">
    <property type="component" value="Unassembled WGS sequence"/>
</dbReference>
<dbReference type="OrthoDB" id="5354116at2759"/>
<proteinExistence type="predicted"/>
<accession>A0A9P6WPP1</accession>
<feature type="region of interest" description="Disordered" evidence="1">
    <location>
        <begin position="607"/>
        <end position="629"/>
    </location>
</feature>
<feature type="compositionally biased region" description="Basic and acidic residues" evidence="1">
    <location>
        <begin position="370"/>
        <end position="471"/>
    </location>
</feature>
<evidence type="ECO:0000313" key="2">
    <source>
        <dbReference type="EMBL" id="KAG0691020.1"/>
    </source>
</evidence>
<feature type="compositionally biased region" description="Polar residues" evidence="1">
    <location>
        <begin position="607"/>
        <end position="620"/>
    </location>
</feature>
<reference evidence="2" key="1">
    <citation type="submission" date="2020-11" db="EMBL/GenBank/DDBJ databases">
        <title>Kefir isolates.</title>
        <authorList>
            <person name="Marcisauskas S."/>
            <person name="Kim Y."/>
            <person name="Blasche S."/>
        </authorList>
    </citation>
    <scope>NUCLEOTIDE SEQUENCE</scope>
    <source>
        <strain evidence="2">Olga-1</strain>
    </source>
</reference>
<keyword evidence="3" id="KW-1185">Reference proteome</keyword>
<protein>
    <recommendedName>
        <fullName evidence="4">Bromo domain-containing protein</fullName>
    </recommendedName>
</protein>
<comment type="caution">
    <text evidence="2">The sequence shown here is derived from an EMBL/GenBank/DDBJ whole genome shotgun (WGS) entry which is preliminary data.</text>
</comment>
<feature type="region of interest" description="Disordered" evidence="1">
    <location>
        <begin position="358"/>
        <end position="491"/>
    </location>
</feature>
<feature type="compositionally biased region" description="Low complexity" evidence="1">
    <location>
        <begin position="358"/>
        <end position="367"/>
    </location>
</feature>
<evidence type="ECO:0008006" key="4">
    <source>
        <dbReference type="Google" id="ProtNLM"/>
    </source>
</evidence>
<evidence type="ECO:0000256" key="1">
    <source>
        <dbReference type="SAM" id="MobiDB-lite"/>
    </source>
</evidence>
<organism evidence="2 3">
    <name type="scientific">Pichia californica</name>
    <dbReference type="NCBI Taxonomy" id="460514"/>
    <lineage>
        <taxon>Eukaryota</taxon>
        <taxon>Fungi</taxon>
        <taxon>Dikarya</taxon>
        <taxon>Ascomycota</taxon>
        <taxon>Saccharomycotina</taxon>
        <taxon>Pichiomycetes</taxon>
        <taxon>Pichiales</taxon>
        <taxon>Pichiaceae</taxon>
        <taxon>Pichia</taxon>
    </lineage>
</organism>
<name>A0A9P6WPP1_9ASCO</name>
<feature type="compositionally biased region" description="Polar residues" evidence="1">
    <location>
        <begin position="473"/>
        <end position="482"/>
    </location>
</feature>
<dbReference type="EMBL" id="PUHW01000010">
    <property type="protein sequence ID" value="KAG0691020.1"/>
    <property type="molecule type" value="Genomic_DNA"/>
</dbReference>